<dbReference type="AlphaFoldDB" id="W2RMC8"/>
<keyword evidence="10" id="KW-1185">Reference proteome</keyword>
<evidence type="ECO:0000256" key="4">
    <source>
        <dbReference type="ARBA" id="ARBA00023125"/>
    </source>
</evidence>
<keyword evidence="6" id="KW-0539">Nucleus</keyword>
<name>W2RMC8_CYPE1</name>
<keyword evidence="3" id="KW-0805">Transcription regulation</keyword>
<keyword evidence="2" id="KW-0479">Metal-binding</keyword>
<dbReference type="PANTHER" id="PTHR46910">
    <property type="entry name" value="TRANSCRIPTION FACTOR PDR1"/>
    <property type="match status" value="1"/>
</dbReference>
<reference evidence="9 10" key="1">
    <citation type="submission" date="2013-03" db="EMBL/GenBank/DDBJ databases">
        <title>The Genome Sequence of Phialophora europaea CBS 101466.</title>
        <authorList>
            <consortium name="The Broad Institute Genomics Platform"/>
            <person name="Cuomo C."/>
            <person name="de Hoog S."/>
            <person name="Gorbushina A."/>
            <person name="Walker B."/>
            <person name="Young S.K."/>
            <person name="Zeng Q."/>
            <person name="Gargeya S."/>
            <person name="Fitzgerald M."/>
            <person name="Haas B."/>
            <person name="Abouelleil A."/>
            <person name="Allen A.W."/>
            <person name="Alvarado L."/>
            <person name="Arachchi H.M."/>
            <person name="Berlin A.M."/>
            <person name="Chapman S.B."/>
            <person name="Gainer-Dewar J."/>
            <person name="Goldberg J."/>
            <person name="Griggs A."/>
            <person name="Gujja S."/>
            <person name="Hansen M."/>
            <person name="Howarth C."/>
            <person name="Imamovic A."/>
            <person name="Ireland A."/>
            <person name="Larimer J."/>
            <person name="McCowan C."/>
            <person name="Murphy C."/>
            <person name="Pearson M."/>
            <person name="Poon T.W."/>
            <person name="Priest M."/>
            <person name="Roberts A."/>
            <person name="Saif S."/>
            <person name="Shea T."/>
            <person name="Sisk P."/>
            <person name="Sykes S."/>
            <person name="Wortman J."/>
            <person name="Nusbaum C."/>
            <person name="Birren B."/>
        </authorList>
    </citation>
    <scope>NUCLEOTIDE SEQUENCE [LARGE SCALE GENOMIC DNA]</scope>
    <source>
        <strain evidence="9 10">CBS 101466</strain>
    </source>
</reference>
<dbReference type="CDD" id="cd00067">
    <property type="entry name" value="GAL4"/>
    <property type="match status" value="1"/>
</dbReference>
<sequence>MFFITPQKEHLVYTSETGPEHGPSKKRRHQHYQPEPPSTQDVASGYYPRRIPKACDRCRVKKVKCSGGKLCKRCESDGVVCITTVNSEEEQGPVEARQYHLVESQRDRLLQIISEILHGKDENEVARLRGLLSNMGLSVKNLPLSSTTTNDAIQPVVLDMAALEQVSGPAWLGLCTQLEDKEPLGQWSDFSDVYPATLPGVSTNADVPFDSEALPQTDTFNFDEIVDWDSFHTLGSVANQPWPGPAPDTGDPHQSVPTNPHPPL</sequence>
<gene>
    <name evidence="9" type="ORF">HMPREF1541_08451</name>
</gene>
<feature type="region of interest" description="Disordered" evidence="7">
    <location>
        <begin position="236"/>
        <end position="264"/>
    </location>
</feature>
<dbReference type="SUPFAM" id="SSF57701">
    <property type="entry name" value="Zn2/Cys6 DNA-binding domain"/>
    <property type="match status" value="1"/>
</dbReference>
<evidence type="ECO:0000259" key="8">
    <source>
        <dbReference type="PROSITE" id="PS50048"/>
    </source>
</evidence>
<dbReference type="PROSITE" id="PS00463">
    <property type="entry name" value="ZN2_CY6_FUNGAL_1"/>
    <property type="match status" value="1"/>
</dbReference>
<proteinExistence type="predicted"/>
<dbReference type="Pfam" id="PF00172">
    <property type="entry name" value="Zn_clus"/>
    <property type="match status" value="1"/>
</dbReference>
<dbReference type="InterPro" id="IPR001138">
    <property type="entry name" value="Zn2Cys6_DnaBD"/>
</dbReference>
<dbReference type="InterPro" id="IPR050987">
    <property type="entry name" value="AtrR-like"/>
</dbReference>
<dbReference type="InterPro" id="IPR036864">
    <property type="entry name" value="Zn2-C6_fun-type_DNA-bd_sf"/>
</dbReference>
<protein>
    <recommendedName>
        <fullName evidence="8">Zn(2)-C6 fungal-type domain-containing protein</fullName>
    </recommendedName>
</protein>
<accession>W2RMC8</accession>
<feature type="domain" description="Zn(2)-C6 fungal-type" evidence="8">
    <location>
        <begin position="54"/>
        <end position="83"/>
    </location>
</feature>
<dbReference type="GO" id="GO:0003677">
    <property type="term" value="F:DNA binding"/>
    <property type="evidence" value="ECO:0007669"/>
    <property type="project" value="UniProtKB-KW"/>
</dbReference>
<dbReference type="PROSITE" id="PS50048">
    <property type="entry name" value="ZN2_CY6_FUNGAL_2"/>
    <property type="match status" value="1"/>
</dbReference>
<feature type="region of interest" description="Disordered" evidence="7">
    <location>
        <begin position="14"/>
        <end position="45"/>
    </location>
</feature>
<dbReference type="VEuPathDB" id="FungiDB:HMPREF1541_08451"/>
<dbReference type="OrthoDB" id="4151048at2759"/>
<dbReference type="PANTHER" id="PTHR46910:SF3">
    <property type="entry name" value="HALOTOLERANCE PROTEIN 9-RELATED"/>
    <property type="match status" value="1"/>
</dbReference>
<organism evidence="9 10">
    <name type="scientific">Cyphellophora europaea (strain CBS 101466)</name>
    <name type="common">Phialophora europaea</name>
    <dbReference type="NCBI Taxonomy" id="1220924"/>
    <lineage>
        <taxon>Eukaryota</taxon>
        <taxon>Fungi</taxon>
        <taxon>Dikarya</taxon>
        <taxon>Ascomycota</taxon>
        <taxon>Pezizomycotina</taxon>
        <taxon>Eurotiomycetes</taxon>
        <taxon>Chaetothyriomycetidae</taxon>
        <taxon>Chaetothyriales</taxon>
        <taxon>Cyphellophoraceae</taxon>
        <taxon>Cyphellophora</taxon>
    </lineage>
</organism>
<evidence type="ECO:0000313" key="9">
    <source>
        <dbReference type="EMBL" id="ETN37460.1"/>
    </source>
</evidence>
<evidence type="ECO:0000313" key="10">
    <source>
        <dbReference type="Proteomes" id="UP000030752"/>
    </source>
</evidence>
<dbReference type="EMBL" id="KB822724">
    <property type="protein sequence ID" value="ETN37460.1"/>
    <property type="molecule type" value="Genomic_DNA"/>
</dbReference>
<keyword evidence="4" id="KW-0238">DNA-binding</keyword>
<evidence type="ECO:0000256" key="3">
    <source>
        <dbReference type="ARBA" id="ARBA00023015"/>
    </source>
</evidence>
<dbReference type="GO" id="GO:0008270">
    <property type="term" value="F:zinc ion binding"/>
    <property type="evidence" value="ECO:0007669"/>
    <property type="project" value="InterPro"/>
</dbReference>
<keyword evidence="5" id="KW-0804">Transcription</keyword>
<dbReference type="SMART" id="SM00066">
    <property type="entry name" value="GAL4"/>
    <property type="match status" value="1"/>
</dbReference>
<evidence type="ECO:0000256" key="2">
    <source>
        <dbReference type="ARBA" id="ARBA00022723"/>
    </source>
</evidence>
<comment type="subcellular location">
    <subcellularLocation>
        <location evidence="1">Nucleus</location>
    </subcellularLocation>
</comment>
<dbReference type="GO" id="GO:0000981">
    <property type="term" value="F:DNA-binding transcription factor activity, RNA polymerase II-specific"/>
    <property type="evidence" value="ECO:0007669"/>
    <property type="project" value="InterPro"/>
</dbReference>
<evidence type="ECO:0000256" key="6">
    <source>
        <dbReference type="ARBA" id="ARBA00023242"/>
    </source>
</evidence>
<dbReference type="RefSeq" id="XP_008720992.1">
    <property type="nucleotide sequence ID" value="XM_008722770.1"/>
</dbReference>
<dbReference type="eggNOG" id="ENOG502T578">
    <property type="taxonomic scope" value="Eukaryota"/>
</dbReference>
<dbReference type="Gene3D" id="4.10.240.10">
    <property type="entry name" value="Zn(2)-C6 fungal-type DNA-binding domain"/>
    <property type="match status" value="1"/>
</dbReference>
<evidence type="ECO:0000256" key="1">
    <source>
        <dbReference type="ARBA" id="ARBA00004123"/>
    </source>
</evidence>
<dbReference type="GeneID" id="19975790"/>
<evidence type="ECO:0000256" key="7">
    <source>
        <dbReference type="SAM" id="MobiDB-lite"/>
    </source>
</evidence>
<dbReference type="Proteomes" id="UP000030752">
    <property type="component" value="Unassembled WGS sequence"/>
</dbReference>
<dbReference type="GO" id="GO:0005634">
    <property type="term" value="C:nucleus"/>
    <property type="evidence" value="ECO:0007669"/>
    <property type="project" value="UniProtKB-SubCell"/>
</dbReference>
<dbReference type="InParanoid" id="W2RMC8"/>
<dbReference type="HOGENOM" id="CLU_1019430_0_0_1"/>
<evidence type="ECO:0000256" key="5">
    <source>
        <dbReference type="ARBA" id="ARBA00023163"/>
    </source>
</evidence>